<comment type="caution">
    <text evidence="1">The sequence shown here is derived from an EMBL/GenBank/DDBJ whole genome shotgun (WGS) entry which is preliminary data.</text>
</comment>
<accession>A0A840ZL90</accession>
<reference evidence="1 2" key="1">
    <citation type="submission" date="2020-08" db="EMBL/GenBank/DDBJ databases">
        <title>Genomic Encyclopedia of Type Strains, Phase IV (KMG-IV): sequencing the most valuable type-strain genomes for metagenomic binning, comparative biology and taxonomic classification.</title>
        <authorList>
            <person name="Goeker M."/>
        </authorList>
    </citation>
    <scope>NUCLEOTIDE SEQUENCE [LARGE SCALE GENOMIC DNA]</scope>
    <source>
        <strain evidence="1 2">DSM 2163</strain>
    </source>
</reference>
<organism evidence="1 2">
    <name type="scientific">Methylorubrum rhodinum</name>
    <dbReference type="NCBI Taxonomy" id="29428"/>
    <lineage>
        <taxon>Bacteria</taxon>
        <taxon>Pseudomonadati</taxon>
        <taxon>Pseudomonadota</taxon>
        <taxon>Alphaproteobacteria</taxon>
        <taxon>Hyphomicrobiales</taxon>
        <taxon>Methylobacteriaceae</taxon>
        <taxon>Methylorubrum</taxon>
    </lineage>
</organism>
<evidence type="ECO:0000313" key="1">
    <source>
        <dbReference type="EMBL" id="MBB5758882.1"/>
    </source>
</evidence>
<keyword evidence="2" id="KW-1185">Reference proteome</keyword>
<proteinExistence type="predicted"/>
<protein>
    <submittedName>
        <fullName evidence="1">Uncharacterized protein</fullName>
    </submittedName>
</protein>
<gene>
    <name evidence="1" type="ORF">HNR00_003609</name>
</gene>
<dbReference type="AlphaFoldDB" id="A0A840ZL90"/>
<sequence length="75" mass="8260">MANLILAPSGLPEERLKPWALQLRYHDCCGPTEYAHVCFVSEATAREIVKAGAPYFLYSNDREKDALALPPAGGR</sequence>
<dbReference type="Proteomes" id="UP000583454">
    <property type="component" value="Unassembled WGS sequence"/>
</dbReference>
<evidence type="ECO:0000313" key="2">
    <source>
        <dbReference type="Proteomes" id="UP000583454"/>
    </source>
</evidence>
<name>A0A840ZL90_9HYPH</name>
<dbReference type="EMBL" id="JACHOP010000017">
    <property type="protein sequence ID" value="MBB5758882.1"/>
    <property type="molecule type" value="Genomic_DNA"/>
</dbReference>